<dbReference type="Pfam" id="PF05648">
    <property type="entry name" value="PEX11"/>
    <property type="match status" value="1"/>
</dbReference>
<keyword evidence="3" id="KW-0576">Peroxisome</keyword>
<dbReference type="Proteomes" id="UP001222932">
    <property type="component" value="Unassembled WGS sequence"/>
</dbReference>
<reference evidence="5" key="2">
    <citation type="submission" date="2023-06" db="EMBL/GenBank/DDBJ databases">
        <authorList>
            <person name="Kobayashi Y."/>
            <person name="Kayamori A."/>
            <person name="Aoki K."/>
            <person name="Shiwa Y."/>
            <person name="Fujita N."/>
            <person name="Sugita T."/>
            <person name="Iwasaki W."/>
            <person name="Tanaka N."/>
            <person name="Takashima M."/>
        </authorList>
    </citation>
    <scope>NUCLEOTIDE SEQUENCE</scope>
    <source>
        <strain evidence="5">HIS016</strain>
    </source>
</reference>
<keyword evidence="6" id="KW-1185">Reference proteome</keyword>
<reference evidence="5" key="1">
    <citation type="journal article" date="2023" name="BMC Genomics">
        <title>Chromosome-level genome assemblies of Cutaneotrichosporon spp. (Trichosporonales, Basidiomycota) reveal imbalanced evolution between nucleotide sequences and chromosome synteny.</title>
        <authorList>
            <person name="Kobayashi Y."/>
            <person name="Kayamori A."/>
            <person name="Aoki K."/>
            <person name="Shiwa Y."/>
            <person name="Matsutani M."/>
            <person name="Fujita N."/>
            <person name="Sugita T."/>
            <person name="Iwasaki W."/>
            <person name="Tanaka N."/>
            <person name="Takashima M."/>
        </authorList>
    </citation>
    <scope>NUCLEOTIDE SEQUENCE</scope>
    <source>
        <strain evidence="5">HIS016</strain>
    </source>
</reference>
<dbReference type="PANTHER" id="PTHR12652">
    <property type="entry name" value="PEROXISOMAL BIOGENESIS FACTOR 11"/>
    <property type="match status" value="1"/>
</dbReference>
<dbReference type="GO" id="GO:0005778">
    <property type="term" value="C:peroxisomal membrane"/>
    <property type="evidence" value="ECO:0007669"/>
    <property type="project" value="UniProtKB-SubCell"/>
</dbReference>
<proteinExistence type="predicted"/>
<evidence type="ECO:0008006" key="7">
    <source>
        <dbReference type="Google" id="ProtNLM"/>
    </source>
</evidence>
<evidence type="ECO:0000313" key="5">
    <source>
        <dbReference type="EMBL" id="GMK53722.1"/>
    </source>
</evidence>
<name>A0AAD3Y9E5_9TREE</name>
<evidence type="ECO:0000256" key="3">
    <source>
        <dbReference type="ARBA" id="ARBA00023140"/>
    </source>
</evidence>
<dbReference type="EMBL" id="BTCM01000001">
    <property type="protein sequence ID" value="GMK53722.1"/>
    <property type="molecule type" value="Genomic_DNA"/>
</dbReference>
<accession>A0AAD3Y9E5</accession>
<evidence type="ECO:0000256" key="4">
    <source>
        <dbReference type="ARBA" id="ARBA00046271"/>
    </source>
</evidence>
<keyword evidence="1" id="KW-0962">Peroxisome biogenesis</keyword>
<dbReference type="InterPro" id="IPR008733">
    <property type="entry name" value="PEX11"/>
</dbReference>
<keyword evidence="2" id="KW-0472">Membrane</keyword>
<evidence type="ECO:0000256" key="1">
    <source>
        <dbReference type="ARBA" id="ARBA00022593"/>
    </source>
</evidence>
<comment type="subcellular location">
    <subcellularLocation>
        <location evidence="4">Peroxisome membrane</location>
    </subcellularLocation>
</comment>
<evidence type="ECO:0000313" key="6">
    <source>
        <dbReference type="Proteomes" id="UP001222932"/>
    </source>
</evidence>
<dbReference type="PANTHER" id="PTHR12652:SF25">
    <property type="entry name" value="MICROBODY (PEROXISOME) PROLIFERATION PROTEIN PEROXIN 11C (EUROFUNG)"/>
    <property type="match status" value="1"/>
</dbReference>
<organism evidence="5 6">
    <name type="scientific">Cutaneotrichosporon spelunceum</name>
    <dbReference type="NCBI Taxonomy" id="1672016"/>
    <lineage>
        <taxon>Eukaryota</taxon>
        <taxon>Fungi</taxon>
        <taxon>Dikarya</taxon>
        <taxon>Basidiomycota</taxon>
        <taxon>Agaricomycotina</taxon>
        <taxon>Tremellomycetes</taxon>
        <taxon>Trichosporonales</taxon>
        <taxon>Trichosporonaceae</taxon>
        <taxon>Cutaneotrichosporon</taxon>
    </lineage>
</organism>
<evidence type="ECO:0000256" key="2">
    <source>
        <dbReference type="ARBA" id="ARBA00023136"/>
    </source>
</evidence>
<dbReference type="AlphaFoldDB" id="A0AAD3Y9E5"/>
<gene>
    <name evidence="5" type="ORF">CspeluHIS016_0103080</name>
</gene>
<sequence>MSKSSSSSCFHAIISRAARTAMTPTGLDGGLQLMAYTGPVAAQIVLKLAEARAKHPHLQKVVKSDTGRLTELAGGLLRGSGNISEARVIMRSFGLLPMLDWLLRLHPNPLKSLVNFFIHPSLSNLDLRNDKVYQTLRVILLSIFYVGEHSVWLGTRRILNLTPEQLSTISKVSIRSWAIDICMSAVKLVGAYRRLMARKAALQAQGEVGEEEGYSLTEKKADTEEANKLEAEIATWKRTALVNFAWIPLTLHWSFGGLWENPLITSAIGTIVSLGKLNIAWESVA</sequence>
<dbReference type="GO" id="GO:0016559">
    <property type="term" value="P:peroxisome fission"/>
    <property type="evidence" value="ECO:0007669"/>
    <property type="project" value="InterPro"/>
</dbReference>
<comment type="caution">
    <text evidence="5">The sequence shown here is derived from an EMBL/GenBank/DDBJ whole genome shotgun (WGS) entry which is preliminary data.</text>
</comment>
<protein>
    <recommendedName>
        <fullName evidence="7">Peroxisomal biogenesis factor 11</fullName>
    </recommendedName>
</protein>